<proteinExistence type="predicted"/>
<evidence type="ECO:0000313" key="1">
    <source>
        <dbReference type="EMBL" id="MQL94852.1"/>
    </source>
</evidence>
<comment type="caution">
    <text evidence="1">The sequence shown here is derived from an EMBL/GenBank/DDBJ whole genome shotgun (WGS) entry which is preliminary data.</text>
</comment>
<accession>A0A843V8X2</accession>
<gene>
    <name evidence="1" type="ORF">Taro_027514</name>
</gene>
<sequence>MLDLDRAETLLNVQTIAQAWARRPKRCLLTPRSRFDKRGREGYPRGAPEFQPNHLQEKELCGNATLVLSGMEEAKGRQHTWNADALISPSFPESRRTSLLTFKAG</sequence>
<dbReference type="Proteomes" id="UP000652761">
    <property type="component" value="Unassembled WGS sequence"/>
</dbReference>
<dbReference type="AlphaFoldDB" id="A0A843V8X2"/>
<protein>
    <submittedName>
        <fullName evidence="1">Uncharacterized protein</fullName>
    </submittedName>
</protein>
<name>A0A843V8X2_COLES</name>
<evidence type="ECO:0000313" key="2">
    <source>
        <dbReference type="Proteomes" id="UP000652761"/>
    </source>
</evidence>
<reference evidence="1" key="1">
    <citation type="submission" date="2017-07" db="EMBL/GenBank/DDBJ databases">
        <title>Taro Niue Genome Assembly and Annotation.</title>
        <authorList>
            <person name="Atibalentja N."/>
            <person name="Keating K."/>
            <person name="Fields C.J."/>
        </authorList>
    </citation>
    <scope>NUCLEOTIDE SEQUENCE</scope>
    <source>
        <strain evidence="1">Niue_2</strain>
        <tissue evidence="1">Leaf</tissue>
    </source>
</reference>
<dbReference type="EMBL" id="NMUH01001721">
    <property type="protein sequence ID" value="MQL94852.1"/>
    <property type="molecule type" value="Genomic_DNA"/>
</dbReference>
<organism evidence="1 2">
    <name type="scientific">Colocasia esculenta</name>
    <name type="common">Wild taro</name>
    <name type="synonym">Arum esculentum</name>
    <dbReference type="NCBI Taxonomy" id="4460"/>
    <lineage>
        <taxon>Eukaryota</taxon>
        <taxon>Viridiplantae</taxon>
        <taxon>Streptophyta</taxon>
        <taxon>Embryophyta</taxon>
        <taxon>Tracheophyta</taxon>
        <taxon>Spermatophyta</taxon>
        <taxon>Magnoliopsida</taxon>
        <taxon>Liliopsida</taxon>
        <taxon>Araceae</taxon>
        <taxon>Aroideae</taxon>
        <taxon>Colocasieae</taxon>
        <taxon>Colocasia</taxon>
    </lineage>
</organism>
<keyword evidence="2" id="KW-1185">Reference proteome</keyword>